<dbReference type="PATRIC" id="fig|1675527.3.peg.2733"/>
<evidence type="ECO:0000256" key="7">
    <source>
        <dbReference type="ARBA" id="ARBA00022840"/>
    </source>
</evidence>
<feature type="domain" description="ABC transporter" evidence="10">
    <location>
        <begin position="10"/>
        <end position="245"/>
    </location>
</feature>
<keyword evidence="5" id="KW-0677">Repeat</keyword>
<dbReference type="InterPro" id="IPR050107">
    <property type="entry name" value="ABC_carbohydrate_import_ATPase"/>
</dbReference>
<dbReference type="Gene3D" id="3.40.50.300">
    <property type="entry name" value="P-loop containing nucleotide triphosphate hydrolases"/>
    <property type="match status" value="2"/>
</dbReference>
<dbReference type="OrthoDB" id="9805029at2"/>
<dbReference type="CDD" id="cd03215">
    <property type="entry name" value="ABC_Carb_Monos_II"/>
    <property type="match status" value="1"/>
</dbReference>
<organism evidence="11 12">
    <name type="scientific">Candidatus Rhodobacter oscarellae</name>
    <dbReference type="NCBI Taxonomy" id="1675527"/>
    <lineage>
        <taxon>Bacteria</taxon>
        <taxon>Pseudomonadati</taxon>
        <taxon>Pseudomonadota</taxon>
        <taxon>Alphaproteobacteria</taxon>
        <taxon>Rhodobacterales</taxon>
        <taxon>Rhodobacter group</taxon>
        <taxon>Rhodobacter</taxon>
    </lineage>
</organism>
<keyword evidence="6" id="KW-0547">Nucleotide-binding</keyword>
<keyword evidence="8" id="KW-1278">Translocase</keyword>
<evidence type="ECO:0000256" key="8">
    <source>
        <dbReference type="ARBA" id="ARBA00022967"/>
    </source>
</evidence>
<reference evidence="11 12" key="1">
    <citation type="submission" date="2015-06" db="EMBL/GenBank/DDBJ databases">
        <title>Draft genome sequence of an Alphaproteobacteria species associated to the Mediterranean sponge Oscarella lobularis.</title>
        <authorList>
            <person name="Jourda C."/>
            <person name="Santini S."/>
            <person name="Claverie J.-M."/>
        </authorList>
    </citation>
    <scope>NUCLEOTIDE SEQUENCE [LARGE SCALE GENOMIC DNA]</scope>
    <source>
        <strain evidence="11">IGS</strain>
    </source>
</reference>
<dbReference type="RefSeq" id="WP_049643345.1">
    <property type="nucleotide sequence ID" value="NZ_LFTY01000002.1"/>
</dbReference>
<dbReference type="PANTHER" id="PTHR43790">
    <property type="entry name" value="CARBOHYDRATE TRANSPORT ATP-BINDING PROTEIN MG119-RELATED"/>
    <property type="match status" value="1"/>
</dbReference>
<dbReference type="InterPro" id="IPR017871">
    <property type="entry name" value="ABC_transporter-like_CS"/>
</dbReference>
<keyword evidence="2" id="KW-0813">Transport</keyword>
<evidence type="ECO:0000256" key="9">
    <source>
        <dbReference type="ARBA" id="ARBA00023136"/>
    </source>
</evidence>
<name>A0A0J9E4J5_9RHOB</name>
<dbReference type="GO" id="GO:0005886">
    <property type="term" value="C:plasma membrane"/>
    <property type="evidence" value="ECO:0007669"/>
    <property type="project" value="UniProtKB-SubCell"/>
</dbReference>
<feature type="domain" description="ABC transporter" evidence="10">
    <location>
        <begin position="256"/>
        <end position="497"/>
    </location>
</feature>
<dbReference type="PROSITE" id="PS00211">
    <property type="entry name" value="ABC_TRANSPORTER_1"/>
    <property type="match status" value="1"/>
</dbReference>
<accession>A0A0J9E4J5</accession>
<evidence type="ECO:0000256" key="4">
    <source>
        <dbReference type="ARBA" id="ARBA00022597"/>
    </source>
</evidence>
<dbReference type="GO" id="GO:0016887">
    <property type="term" value="F:ATP hydrolysis activity"/>
    <property type="evidence" value="ECO:0007669"/>
    <property type="project" value="InterPro"/>
</dbReference>
<dbReference type="InterPro" id="IPR003593">
    <property type="entry name" value="AAA+_ATPase"/>
</dbReference>
<dbReference type="PROSITE" id="PS50893">
    <property type="entry name" value="ABC_TRANSPORTER_2"/>
    <property type="match status" value="2"/>
</dbReference>
<dbReference type="CDD" id="cd03216">
    <property type="entry name" value="ABC_Carb_Monos_I"/>
    <property type="match status" value="1"/>
</dbReference>
<evidence type="ECO:0000313" key="12">
    <source>
        <dbReference type="Proteomes" id="UP000037178"/>
    </source>
</evidence>
<dbReference type="AlphaFoldDB" id="A0A0J9E4J5"/>
<proteinExistence type="predicted"/>
<evidence type="ECO:0000259" key="10">
    <source>
        <dbReference type="PROSITE" id="PS50893"/>
    </source>
</evidence>
<dbReference type="FunFam" id="3.40.50.300:FF:000127">
    <property type="entry name" value="Ribose import ATP-binding protein RbsA"/>
    <property type="match status" value="1"/>
</dbReference>
<keyword evidence="12" id="KW-1185">Reference proteome</keyword>
<dbReference type="InterPro" id="IPR027417">
    <property type="entry name" value="P-loop_NTPase"/>
</dbReference>
<keyword evidence="3" id="KW-1003">Cell membrane</keyword>
<dbReference type="SUPFAM" id="SSF52540">
    <property type="entry name" value="P-loop containing nucleoside triphosphate hydrolases"/>
    <property type="match status" value="2"/>
</dbReference>
<dbReference type="Proteomes" id="UP000037178">
    <property type="component" value="Unassembled WGS sequence"/>
</dbReference>
<gene>
    <name evidence="11" type="ORF">AIOL_002607</name>
</gene>
<evidence type="ECO:0000256" key="1">
    <source>
        <dbReference type="ARBA" id="ARBA00004202"/>
    </source>
</evidence>
<dbReference type="GO" id="GO:0005524">
    <property type="term" value="F:ATP binding"/>
    <property type="evidence" value="ECO:0007669"/>
    <property type="project" value="UniProtKB-KW"/>
</dbReference>
<dbReference type="PANTHER" id="PTHR43790:SF3">
    <property type="entry name" value="D-ALLOSE IMPORT ATP-BINDING PROTEIN ALSA-RELATED"/>
    <property type="match status" value="1"/>
</dbReference>
<evidence type="ECO:0000256" key="6">
    <source>
        <dbReference type="ARBA" id="ARBA00022741"/>
    </source>
</evidence>
<keyword evidence="4" id="KW-0762">Sugar transport</keyword>
<sequence>MSDDTAAPILSLRNIRKSFGPIEVLHGIDLDIHPGEVVALLGENGAGKSTVSNIISGTILPSSGEMTWQGASFAPSTPREAIDAGVAMIHQELLLLPHLSIAENVFVGRYPTKAGMIDRKTMEERAHDGLQRLGLDISSRRLVEGLSTANQQLIEIAKALTLNARLLILDEPTAALGGDETQKLFEQIERLKADGVGIVYISHRLEEIKQIADRIVVMRDGEKVQEFDSADVPVRTIVEAMVGRSLERMFPAIPAPQEETVLEVRNLTSAQGSFRDVNFSVAKGEILGIAGLVGAGRTELVRAMVGIDPVSSGQILLDGTDISPRSPKDAIRHGIILVPEDRKQQGLVLPHSLGENFAYSNMNQVARNGWITKKRARGFADAGIVKFGVKGESQQRADELSGGNQQKLVIAKWLARNPRVVVLDEPTRGIDVGARSSIYEIIVGLAEEGVSVIVVSSDLEEVLGVSNRVMVMAQGKQAGILDRNDANDVSVMELATI</sequence>
<comment type="subcellular location">
    <subcellularLocation>
        <location evidence="1">Cell membrane</location>
        <topology evidence="1">Peripheral membrane protein</topology>
    </subcellularLocation>
</comment>
<evidence type="ECO:0000256" key="5">
    <source>
        <dbReference type="ARBA" id="ARBA00022737"/>
    </source>
</evidence>
<protein>
    <submittedName>
        <fullName evidence="11">Ribose ABC transport system, ATP-binding protein RbsA</fullName>
    </submittedName>
</protein>
<dbReference type="EMBL" id="LFTY01000002">
    <property type="protein sequence ID" value="KMW57642.1"/>
    <property type="molecule type" value="Genomic_DNA"/>
</dbReference>
<evidence type="ECO:0000313" key="11">
    <source>
        <dbReference type="EMBL" id="KMW57642.1"/>
    </source>
</evidence>
<evidence type="ECO:0000256" key="2">
    <source>
        <dbReference type="ARBA" id="ARBA00022448"/>
    </source>
</evidence>
<comment type="caution">
    <text evidence="11">The sequence shown here is derived from an EMBL/GenBank/DDBJ whole genome shotgun (WGS) entry which is preliminary data.</text>
</comment>
<dbReference type="SMART" id="SM00382">
    <property type="entry name" value="AAA"/>
    <property type="match status" value="2"/>
</dbReference>
<keyword evidence="9" id="KW-0472">Membrane</keyword>
<keyword evidence="7 11" id="KW-0067">ATP-binding</keyword>
<dbReference type="STRING" id="1675527.AIOL_002607"/>
<dbReference type="Pfam" id="PF00005">
    <property type="entry name" value="ABC_tran"/>
    <property type="match status" value="2"/>
</dbReference>
<evidence type="ECO:0000256" key="3">
    <source>
        <dbReference type="ARBA" id="ARBA00022475"/>
    </source>
</evidence>
<dbReference type="InterPro" id="IPR003439">
    <property type="entry name" value="ABC_transporter-like_ATP-bd"/>
</dbReference>